<keyword evidence="2" id="KW-0812">Transmembrane</keyword>
<evidence type="ECO:0000256" key="1">
    <source>
        <dbReference type="SAM" id="MobiDB-lite"/>
    </source>
</evidence>
<accession>A0AAN9TJG3</accession>
<proteinExistence type="predicted"/>
<organism evidence="3 4">
    <name type="scientific">Parthenolecanium corni</name>
    <dbReference type="NCBI Taxonomy" id="536013"/>
    <lineage>
        <taxon>Eukaryota</taxon>
        <taxon>Metazoa</taxon>
        <taxon>Ecdysozoa</taxon>
        <taxon>Arthropoda</taxon>
        <taxon>Hexapoda</taxon>
        <taxon>Insecta</taxon>
        <taxon>Pterygota</taxon>
        <taxon>Neoptera</taxon>
        <taxon>Paraneoptera</taxon>
        <taxon>Hemiptera</taxon>
        <taxon>Sternorrhyncha</taxon>
        <taxon>Coccoidea</taxon>
        <taxon>Coccidae</taxon>
        <taxon>Parthenolecanium</taxon>
    </lineage>
</organism>
<dbReference type="AlphaFoldDB" id="A0AAN9TJG3"/>
<sequence>METNAQEEDEDDWSSDGEPQESDDNNKSQMAAVAAVAAAAAMAAAPPSKNYGSGIGASSDLYLQTEAAAAASEALKLTTHRQSAPSLGQSRPKWKRKSRHFPRPHYFLPVGRLVGHREVPYWPVKVKAFRQLFPFPFPFLFLFLFLLQRHHSARPYI</sequence>
<feature type="compositionally biased region" description="Acidic residues" evidence="1">
    <location>
        <begin position="1"/>
        <end position="23"/>
    </location>
</feature>
<dbReference type="Proteomes" id="UP001367676">
    <property type="component" value="Unassembled WGS sequence"/>
</dbReference>
<feature type="region of interest" description="Disordered" evidence="1">
    <location>
        <begin position="78"/>
        <end position="98"/>
    </location>
</feature>
<comment type="caution">
    <text evidence="3">The sequence shown here is derived from an EMBL/GenBank/DDBJ whole genome shotgun (WGS) entry which is preliminary data.</text>
</comment>
<keyword evidence="4" id="KW-1185">Reference proteome</keyword>
<feature type="transmembrane region" description="Helical" evidence="2">
    <location>
        <begin position="128"/>
        <end position="147"/>
    </location>
</feature>
<evidence type="ECO:0000256" key="2">
    <source>
        <dbReference type="SAM" id="Phobius"/>
    </source>
</evidence>
<evidence type="ECO:0000313" key="4">
    <source>
        <dbReference type="Proteomes" id="UP001367676"/>
    </source>
</evidence>
<reference evidence="3 4" key="1">
    <citation type="submission" date="2024-03" db="EMBL/GenBank/DDBJ databases">
        <title>Adaptation during the transition from Ophiocordyceps entomopathogen to insect associate is accompanied by gene loss and intensified selection.</title>
        <authorList>
            <person name="Ward C.M."/>
            <person name="Onetto C.A."/>
            <person name="Borneman A.R."/>
        </authorList>
    </citation>
    <scope>NUCLEOTIDE SEQUENCE [LARGE SCALE GENOMIC DNA]</scope>
    <source>
        <strain evidence="3">AWRI1</strain>
        <tissue evidence="3">Single Adult Female</tissue>
    </source>
</reference>
<keyword evidence="2" id="KW-1133">Transmembrane helix</keyword>
<evidence type="ECO:0000313" key="3">
    <source>
        <dbReference type="EMBL" id="KAK7592772.1"/>
    </source>
</evidence>
<feature type="compositionally biased region" description="Polar residues" evidence="1">
    <location>
        <begin position="80"/>
        <end position="89"/>
    </location>
</feature>
<gene>
    <name evidence="3" type="ORF">V9T40_007524</name>
</gene>
<protein>
    <submittedName>
        <fullName evidence="3">Uncharacterized protein</fullName>
    </submittedName>
</protein>
<name>A0AAN9TJG3_9HEMI</name>
<feature type="region of interest" description="Disordered" evidence="1">
    <location>
        <begin position="1"/>
        <end position="31"/>
    </location>
</feature>
<keyword evidence="2" id="KW-0472">Membrane</keyword>
<dbReference type="EMBL" id="JBBCAQ010000020">
    <property type="protein sequence ID" value="KAK7592772.1"/>
    <property type="molecule type" value="Genomic_DNA"/>
</dbReference>